<keyword evidence="5 6" id="KW-0472">Membrane</keyword>
<accession>A0A0F9Y2V3</accession>
<keyword evidence="3" id="KW-0256">Endoplasmic reticulum</keyword>
<keyword evidence="4 6" id="KW-1133">Transmembrane helix</keyword>
<sequence>MASQGIKSMIQRKMLQIDVTFGTYLFSPVEKFAYYSIVFLLFSLLSIAVILYLPHHISILTGRAWYYINGETIDIAAFTRDVFGSALGSGKDAAAVVREL</sequence>
<dbReference type="Pfam" id="PF11779">
    <property type="entry name" value="SPT_ssu-like"/>
    <property type="match status" value="1"/>
</dbReference>
<dbReference type="EMBL" id="JOKZ01000024">
    <property type="protein sequence ID" value="KKP06503.1"/>
    <property type="molecule type" value="Genomic_DNA"/>
</dbReference>
<dbReference type="InterPro" id="IPR024512">
    <property type="entry name" value="Ser_palmitoyltrfase_ssu-like"/>
</dbReference>
<name>A0A0F9Y2V3_TRIHA</name>
<reference evidence="8" key="1">
    <citation type="journal article" date="2015" name="Genome Announc.">
        <title>Draft whole-genome sequence of the biocontrol agent Trichoderma harzianum T6776.</title>
        <authorList>
            <person name="Baroncelli R."/>
            <person name="Piaggeschi G."/>
            <person name="Fiorini L."/>
            <person name="Bertolini E."/>
            <person name="Zapparata A."/>
            <person name="Pe M.E."/>
            <person name="Sarrocco S."/>
            <person name="Vannacci G."/>
        </authorList>
    </citation>
    <scope>NUCLEOTIDE SEQUENCE [LARGE SCALE GENOMIC DNA]</scope>
    <source>
        <strain evidence="8">T6776</strain>
    </source>
</reference>
<evidence type="ECO:0000313" key="7">
    <source>
        <dbReference type="EMBL" id="KKP06503.1"/>
    </source>
</evidence>
<evidence type="ECO:0000256" key="3">
    <source>
        <dbReference type="ARBA" id="ARBA00022824"/>
    </source>
</evidence>
<evidence type="ECO:0000256" key="2">
    <source>
        <dbReference type="ARBA" id="ARBA00022692"/>
    </source>
</evidence>
<feature type="transmembrane region" description="Helical" evidence="6">
    <location>
        <begin position="32"/>
        <end position="53"/>
    </location>
</feature>
<evidence type="ECO:0000256" key="6">
    <source>
        <dbReference type="SAM" id="Phobius"/>
    </source>
</evidence>
<protein>
    <submittedName>
        <fullName evidence="7">Uncharacterized protein</fullName>
    </submittedName>
</protein>
<evidence type="ECO:0000256" key="4">
    <source>
        <dbReference type="ARBA" id="ARBA00022989"/>
    </source>
</evidence>
<evidence type="ECO:0000256" key="1">
    <source>
        <dbReference type="ARBA" id="ARBA00004477"/>
    </source>
</evidence>
<dbReference type="OMA" id="VTFTSYM"/>
<gene>
    <name evidence="7" type="ORF">THAR02_01377</name>
</gene>
<organism evidence="7 8">
    <name type="scientific">Trichoderma harzianum</name>
    <name type="common">Hypocrea lixii</name>
    <dbReference type="NCBI Taxonomy" id="5544"/>
    <lineage>
        <taxon>Eukaryota</taxon>
        <taxon>Fungi</taxon>
        <taxon>Dikarya</taxon>
        <taxon>Ascomycota</taxon>
        <taxon>Pezizomycotina</taxon>
        <taxon>Sordariomycetes</taxon>
        <taxon>Hypocreomycetidae</taxon>
        <taxon>Hypocreales</taxon>
        <taxon>Hypocreaceae</taxon>
        <taxon>Trichoderma</taxon>
    </lineage>
</organism>
<dbReference type="GO" id="GO:0005789">
    <property type="term" value="C:endoplasmic reticulum membrane"/>
    <property type="evidence" value="ECO:0007669"/>
    <property type="project" value="UniProtKB-SubCell"/>
</dbReference>
<evidence type="ECO:0000256" key="5">
    <source>
        <dbReference type="ARBA" id="ARBA00023136"/>
    </source>
</evidence>
<dbReference type="Proteomes" id="UP000034112">
    <property type="component" value="Unassembled WGS sequence"/>
</dbReference>
<dbReference type="OrthoDB" id="202672at2759"/>
<proteinExistence type="predicted"/>
<comment type="caution">
    <text evidence="7">The sequence shown here is derived from an EMBL/GenBank/DDBJ whole genome shotgun (WGS) entry which is preliminary data.</text>
</comment>
<dbReference type="AlphaFoldDB" id="A0A0F9Y2V3"/>
<keyword evidence="2 6" id="KW-0812">Transmembrane</keyword>
<comment type="subcellular location">
    <subcellularLocation>
        <location evidence="1">Endoplasmic reticulum membrane</location>
        <topology evidence="1">Multi-pass membrane protein</topology>
    </subcellularLocation>
</comment>
<evidence type="ECO:0000313" key="8">
    <source>
        <dbReference type="Proteomes" id="UP000034112"/>
    </source>
</evidence>